<sequence length="1789" mass="194124">MTITTGLHLLSGDELAVALEEHLAPRLASLIGRHGPGHCMRCDDLDVELATRLCRRLRSSTGAQVHVLGRHPDVAEDVAASSTKIVELRNPAAGDELRPPLLVFVPPGARASAEDSFGVATFEQVTFGAVYETLAEELLSNLPEETAAGVRELFAVLRDEKWPVSDGRARCRYLLTISRNDHDHSAAGAAVHELGLVPDPELFTGSITSRAAHNLRTVRRLDDSPRPDRARVLGLGLTDPEFRRELTEFASSTGLSDPLRWTRSIVAERENWRFFFGNWSLREDTSYDEIGIEVDDIDLPVAGDGYQDTANPALRGITGQRYLPVGAGGMREITVPFRLDRDPHQVAGLARFRIQLMAEYTDGDTSSGTPTEIATAMKISSTARLGYKAKLRKLTQSGLEEGWHYVRVTPLDSDGLPIGLKRDGAEGRPSQESERFYVLPDGDHDGPPPTQRAHRAAGVTQAARAFEFSAAAEGKSAGSVGHRSTRWQDPPRGAATTGPRTLVCDFGPDGLVDVTLSAHLVELQQRIITNPAVAGHWGLALSVTDAASSVGAATLEAGSWADHVDAGRRDAFLAARAALFARIANPSGDTSEPTVVEGCDLLPAIDQVVSYVDAYATLLDERHGLAEHRAASDVGAVTALADLARIDTVTVTLTDHRDTAYEIVLVAPTHPLRILWLAAWAVIGHRWASEADRATSAAAGRALARLRPLGHPLVVPRPAAQLALAAFDLTPYWGVCLPDGTADPQGLLALLQTALGVPGWDSSGDIWSGAAIADRFELYLRQHPYVRTLLVNAVNIGRGEEIAQAVTLLRDRPGYAEVEFDLRLYVGDPEAPGSADAVLELLDGPDALAHLAVAVRDRSEFHDSTEDAAHVTVLFDALSAEHIGTTTVDRDEPRRLLPVHGLVQEMLVEYSDDPDAPTIWRKRPRIGVAWELDGAEEITDVLSTLPAALASVAADLATGQFVANRVPEVSLALTADDSSLLDHAHRCSDWVITVDRTLGIEFFDAPSRPQRPDYVIDYAPETGNALGHHMVVSSRSLDELRTLLTPILRDSGLDVPARHVRTFFDQLRLLSGRLAFKIASLAPNQRTEVLGLALARLYLERHGVLANQVLVPLDAHLDLYDEVRRTTDTAAGNLRRTDLALFDLDPTARVLTCRLVEVKCYTSEASVSGYQRLKDDIRTQLTRSAEVLGTHFDPTIVRPDRVAKNYQLASLLRFYLDRALRHDVVTAAAGASAGTLLDSLDGGYQLQFTRSALIFDLTGRSSETEVDGGIEFTRIGRDVIQELLDGVPTGPFGRAIDPTSQPADAGSPMDLVRRPRAAFEANPPRPPASSPVDTPSEGAAGPIDDVPDRAPAVRPDPTERSTQPAPPTGQAEADQARSQPDSADQHAAAYEPDIIVGTSRPTPQFGIIGETAPDKLVAMDLNETHTVSLFGVQGGGKSYTLGTVIEAATMPAAPLNRLAHPLATIVFHYSATQDYAPEFTSMNAPNDDTAAVARLRERFGIEPQALDDVVLLAPRDQCDRRREEYPGLDVRALTFSSSELQAAHWKFLMGAVGNQATYVRQLNRIMKSHRDDLRLDVIRSAVEASSMTDHIKQLALQRLDLAGDYIDDGARIGDLIVPGRLIIVDLRDELIEKDEALGLFVVLMQLFADARGDAGGFNKLVVFDEAHKYIESPDLVKGLVESVREMRHKGMSVLVASQDPPSVPVSLIELSDHIIVHKFTSPAWLRHLQKANAALSTVTADRLAELKPGEAYLWASKSTDATFSERMVKIRTRPRLTRHGGGTRTATGT</sequence>
<evidence type="ECO:0000256" key="1">
    <source>
        <dbReference type="SAM" id="MobiDB-lite"/>
    </source>
</evidence>
<dbReference type="RefSeq" id="WP_343981412.1">
    <property type="nucleotide sequence ID" value="NZ_BAAAJG010000014.1"/>
</dbReference>
<comment type="caution">
    <text evidence="2">The sequence shown here is derived from an EMBL/GenBank/DDBJ whole genome shotgun (WGS) entry which is preliminary data.</text>
</comment>
<evidence type="ECO:0008006" key="4">
    <source>
        <dbReference type="Google" id="ProtNLM"/>
    </source>
</evidence>
<dbReference type="Proteomes" id="UP001597145">
    <property type="component" value="Unassembled WGS sequence"/>
</dbReference>
<protein>
    <recommendedName>
        <fullName evidence="4">ATP-binding protein</fullName>
    </recommendedName>
</protein>
<dbReference type="NCBIfam" id="NF047742">
    <property type="entry name" value="antiphage_MADS8"/>
    <property type="match status" value="1"/>
</dbReference>
<dbReference type="SUPFAM" id="SSF52540">
    <property type="entry name" value="P-loop containing nucleoside triphosphate hydrolases"/>
    <property type="match status" value="1"/>
</dbReference>
<dbReference type="Gene3D" id="3.40.50.300">
    <property type="entry name" value="P-loop containing nucleotide triphosphate hydrolases"/>
    <property type="match status" value="1"/>
</dbReference>
<name>A0ABW4G1T2_9PSEU</name>
<proteinExistence type="predicted"/>
<feature type="region of interest" description="Disordered" evidence="1">
    <location>
        <begin position="474"/>
        <end position="497"/>
    </location>
</feature>
<keyword evidence="3" id="KW-1185">Reference proteome</keyword>
<gene>
    <name evidence="2" type="ORF">ACFSCY_38420</name>
</gene>
<evidence type="ECO:0000313" key="3">
    <source>
        <dbReference type="Proteomes" id="UP001597145"/>
    </source>
</evidence>
<dbReference type="EMBL" id="JBHUCP010000052">
    <property type="protein sequence ID" value="MFD1535297.1"/>
    <property type="molecule type" value="Genomic_DNA"/>
</dbReference>
<dbReference type="InterPro" id="IPR027417">
    <property type="entry name" value="P-loop_NTPase"/>
</dbReference>
<evidence type="ECO:0000313" key="2">
    <source>
        <dbReference type="EMBL" id="MFD1535297.1"/>
    </source>
</evidence>
<reference evidence="3" key="1">
    <citation type="journal article" date="2019" name="Int. J. Syst. Evol. Microbiol.">
        <title>The Global Catalogue of Microorganisms (GCM) 10K type strain sequencing project: providing services to taxonomists for standard genome sequencing and annotation.</title>
        <authorList>
            <consortium name="The Broad Institute Genomics Platform"/>
            <consortium name="The Broad Institute Genome Sequencing Center for Infectious Disease"/>
            <person name="Wu L."/>
            <person name="Ma J."/>
        </authorList>
    </citation>
    <scope>NUCLEOTIDE SEQUENCE [LARGE SCALE GENOMIC DNA]</scope>
    <source>
        <strain evidence="3">JCM 12165</strain>
    </source>
</reference>
<feature type="region of interest" description="Disordered" evidence="1">
    <location>
        <begin position="1319"/>
        <end position="1386"/>
    </location>
</feature>
<feature type="region of interest" description="Disordered" evidence="1">
    <location>
        <begin position="1290"/>
        <end position="1309"/>
    </location>
</feature>
<organism evidence="2 3">
    <name type="scientific">Pseudonocardia aurantiaca</name>
    <dbReference type="NCBI Taxonomy" id="75290"/>
    <lineage>
        <taxon>Bacteria</taxon>
        <taxon>Bacillati</taxon>
        <taxon>Actinomycetota</taxon>
        <taxon>Actinomycetes</taxon>
        <taxon>Pseudonocardiales</taxon>
        <taxon>Pseudonocardiaceae</taxon>
        <taxon>Pseudonocardia</taxon>
    </lineage>
</organism>
<accession>A0ABW4G1T2</accession>